<name>A0A1K2H8G0_9LACT</name>
<accession>A0A1K2H8G0</accession>
<keyword evidence="1" id="KW-0812">Transmembrane</keyword>
<organism evidence="2 3">
    <name type="scientific">Pseudolactococcus chungangensis CAU 28 = DSM 22330</name>
    <dbReference type="NCBI Taxonomy" id="1122154"/>
    <lineage>
        <taxon>Bacteria</taxon>
        <taxon>Bacillati</taxon>
        <taxon>Bacillota</taxon>
        <taxon>Bacilli</taxon>
        <taxon>Lactobacillales</taxon>
        <taxon>Streptococcaceae</taxon>
        <taxon>Pseudolactococcus</taxon>
    </lineage>
</organism>
<evidence type="ECO:0000313" key="3">
    <source>
        <dbReference type="Proteomes" id="UP000185655"/>
    </source>
</evidence>
<evidence type="ECO:0000313" key="2">
    <source>
        <dbReference type="EMBL" id="SFZ72994.1"/>
    </source>
</evidence>
<proteinExistence type="predicted"/>
<gene>
    <name evidence="2" type="ORF">SAMN02746068_00716</name>
</gene>
<dbReference type="AlphaFoldDB" id="A0A1K2H8G0"/>
<reference evidence="2 3" key="1">
    <citation type="submission" date="2016-11" db="EMBL/GenBank/DDBJ databases">
        <authorList>
            <person name="Jaros S."/>
            <person name="Januszkiewicz K."/>
            <person name="Wedrychowicz H."/>
        </authorList>
    </citation>
    <scope>NUCLEOTIDE SEQUENCE [LARGE SCALE GENOMIC DNA]</scope>
    <source>
        <strain evidence="2 3">DSM 22330</strain>
    </source>
</reference>
<dbReference type="EMBL" id="FPKS01000003">
    <property type="protein sequence ID" value="SFZ72994.1"/>
    <property type="molecule type" value="Genomic_DNA"/>
</dbReference>
<keyword evidence="1" id="KW-1133">Transmembrane helix</keyword>
<dbReference type="Proteomes" id="UP000185655">
    <property type="component" value="Unassembled WGS sequence"/>
</dbReference>
<dbReference type="STRING" id="1122154.SAMN02746068_00716"/>
<evidence type="ECO:0000256" key="1">
    <source>
        <dbReference type="SAM" id="Phobius"/>
    </source>
</evidence>
<sequence>MGLKEVILVVSIIIALVVAIPVIIDNHKMIKEMEEFLDQKNGRNRK</sequence>
<protein>
    <submittedName>
        <fullName evidence="2">Uncharacterized protein</fullName>
    </submittedName>
</protein>
<dbReference type="RefSeq" id="WP_167362566.1">
    <property type="nucleotide sequence ID" value="NZ_FPKS01000003.1"/>
</dbReference>
<feature type="transmembrane region" description="Helical" evidence="1">
    <location>
        <begin position="6"/>
        <end position="24"/>
    </location>
</feature>
<keyword evidence="1" id="KW-0472">Membrane</keyword>